<reference evidence="13" key="1">
    <citation type="journal article" date="2019" name="Int. J. Syst. Evol. Microbiol.">
        <title>The Global Catalogue of Microorganisms (GCM) 10K type strain sequencing project: providing services to taxonomists for standard genome sequencing and annotation.</title>
        <authorList>
            <consortium name="The Broad Institute Genomics Platform"/>
            <consortium name="The Broad Institute Genome Sequencing Center for Infectious Disease"/>
            <person name="Wu L."/>
            <person name="Ma J."/>
        </authorList>
    </citation>
    <scope>NUCLEOTIDE SEQUENCE [LARGE SCALE GENOMIC DNA]</scope>
    <source>
        <strain evidence="13">KCTC 22228</strain>
    </source>
</reference>
<dbReference type="GO" id="GO:0005524">
    <property type="term" value="F:ATP binding"/>
    <property type="evidence" value="ECO:0007669"/>
    <property type="project" value="UniProtKB-KW"/>
</dbReference>
<name>A0ABQ2ZFK6_9GAMM</name>
<comment type="subcellular location">
    <subcellularLocation>
        <location evidence="1">Cell membrane</location>
        <topology evidence="1">Peripheral membrane protein</topology>
    </subcellularLocation>
</comment>
<accession>A0ABQ2ZFK6</accession>
<feature type="region of interest" description="Disordered" evidence="10">
    <location>
        <begin position="1"/>
        <end position="30"/>
    </location>
</feature>
<evidence type="ECO:0000313" key="13">
    <source>
        <dbReference type="Proteomes" id="UP000653056"/>
    </source>
</evidence>
<keyword evidence="5" id="KW-0547">Nucleotide-binding</keyword>
<dbReference type="InterPro" id="IPR003439">
    <property type="entry name" value="ABC_transporter-like_ATP-bd"/>
</dbReference>
<proteinExistence type="predicted"/>
<evidence type="ECO:0000256" key="10">
    <source>
        <dbReference type="SAM" id="MobiDB-lite"/>
    </source>
</evidence>
<dbReference type="Proteomes" id="UP000653056">
    <property type="component" value="Unassembled WGS sequence"/>
</dbReference>
<protein>
    <submittedName>
        <fullName evidence="12">Iron-dicitrate ABC transporter ATP-binding protein</fullName>
    </submittedName>
</protein>
<evidence type="ECO:0000256" key="3">
    <source>
        <dbReference type="ARBA" id="ARBA00022475"/>
    </source>
</evidence>
<keyword evidence="6 12" id="KW-0067">ATP-binding</keyword>
<comment type="caution">
    <text evidence="12">The sequence shown here is derived from an EMBL/GenBank/DDBJ whole genome shotgun (WGS) entry which is preliminary data.</text>
</comment>
<dbReference type="InterPro" id="IPR051535">
    <property type="entry name" value="Siderophore_ABC-ATPase"/>
</dbReference>
<evidence type="ECO:0000256" key="9">
    <source>
        <dbReference type="ARBA" id="ARBA00023136"/>
    </source>
</evidence>
<dbReference type="RefSeq" id="WP_229803879.1">
    <property type="nucleotide sequence ID" value="NZ_BMXS01000042.1"/>
</dbReference>
<feature type="domain" description="ABC transporter" evidence="11">
    <location>
        <begin position="33"/>
        <end position="269"/>
    </location>
</feature>
<sequence length="302" mass="32787">MTSRMSLPSQPGEPAHIQSKGCPGDSSAKAPRLSARNLRLGYADKVIVPGMTLDFEPARIHCLIGPNGCGKSTLLRALAGLMKPQDGEALLDDRAVTSWPRRRLARRLAMLPQHPQAPEGLSVEQLVRYGRFPHQRLFAPLGEQDHARVSWAIRVTGLAGYEARPLSALSGGERQRAWIALCLAQQADLLILDEPTTYLDLGHQLEILELLQALNREQGLTVIMSLHDLNQAAQVGHRLVAMRSGQLVQAGPPAEVLTERLLADVFRIRARIIDDASAAHGDAPASASPYFVALSSLTPPTL</sequence>
<evidence type="ECO:0000259" key="11">
    <source>
        <dbReference type="PROSITE" id="PS50893"/>
    </source>
</evidence>
<keyword evidence="13" id="KW-1185">Reference proteome</keyword>
<dbReference type="PANTHER" id="PTHR42771">
    <property type="entry name" value="IRON(3+)-HYDROXAMATE IMPORT ATP-BINDING PROTEIN FHUC"/>
    <property type="match status" value="1"/>
</dbReference>
<dbReference type="EMBL" id="BMXS01000042">
    <property type="protein sequence ID" value="GGY11194.1"/>
    <property type="molecule type" value="Genomic_DNA"/>
</dbReference>
<dbReference type="CDD" id="cd03214">
    <property type="entry name" value="ABC_Iron-Siderophores_B12_Hemin"/>
    <property type="match status" value="1"/>
</dbReference>
<evidence type="ECO:0000256" key="8">
    <source>
        <dbReference type="ARBA" id="ARBA00023065"/>
    </source>
</evidence>
<dbReference type="PROSITE" id="PS00211">
    <property type="entry name" value="ABC_TRANSPORTER_1"/>
    <property type="match status" value="1"/>
</dbReference>
<evidence type="ECO:0000256" key="1">
    <source>
        <dbReference type="ARBA" id="ARBA00004202"/>
    </source>
</evidence>
<dbReference type="InterPro" id="IPR003593">
    <property type="entry name" value="AAA+_ATPase"/>
</dbReference>
<dbReference type="InterPro" id="IPR027417">
    <property type="entry name" value="P-loop_NTPase"/>
</dbReference>
<dbReference type="SUPFAM" id="SSF52540">
    <property type="entry name" value="P-loop containing nucleoside triphosphate hydrolases"/>
    <property type="match status" value="1"/>
</dbReference>
<dbReference type="SMART" id="SM00382">
    <property type="entry name" value="AAA"/>
    <property type="match status" value="1"/>
</dbReference>
<evidence type="ECO:0000256" key="6">
    <source>
        <dbReference type="ARBA" id="ARBA00022840"/>
    </source>
</evidence>
<dbReference type="Gene3D" id="3.40.50.300">
    <property type="entry name" value="P-loop containing nucleotide triphosphate hydrolases"/>
    <property type="match status" value="1"/>
</dbReference>
<keyword evidence="4" id="KW-0410">Iron transport</keyword>
<dbReference type="InterPro" id="IPR017871">
    <property type="entry name" value="ABC_transporter-like_CS"/>
</dbReference>
<gene>
    <name evidence="12" type="ORF">GCM10007160_42810</name>
</gene>
<evidence type="ECO:0000256" key="4">
    <source>
        <dbReference type="ARBA" id="ARBA00022496"/>
    </source>
</evidence>
<keyword evidence="3" id="KW-1003">Cell membrane</keyword>
<dbReference type="PANTHER" id="PTHR42771:SF2">
    <property type="entry name" value="IRON(3+)-HYDROXAMATE IMPORT ATP-BINDING PROTEIN FHUC"/>
    <property type="match status" value="1"/>
</dbReference>
<keyword evidence="8" id="KW-0406">Ion transport</keyword>
<keyword evidence="9" id="KW-0472">Membrane</keyword>
<keyword evidence="2" id="KW-0813">Transport</keyword>
<dbReference type="PROSITE" id="PS50893">
    <property type="entry name" value="ABC_TRANSPORTER_2"/>
    <property type="match status" value="1"/>
</dbReference>
<keyword evidence="7" id="KW-0408">Iron</keyword>
<evidence type="ECO:0000313" key="12">
    <source>
        <dbReference type="EMBL" id="GGY11194.1"/>
    </source>
</evidence>
<organism evidence="12 13">
    <name type="scientific">Litchfieldella qijiaojingensis</name>
    <dbReference type="NCBI Taxonomy" id="980347"/>
    <lineage>
        <taxon>Bacteria</taxon>
        <taxon>Pseudomonadati</taxon>
        <taxon>Pseudomonadota</taxon>
        <taxon>Gammaproteobacteria</taxon>
        <taxon>Oceanospirillales</taxon>
        <taxon>Halomonadaceae</taxon>
        <taxon>Litchfieldella</taxon>
    </lineage>
</organism>
<dbReference type="Pfam" id="PF00005">
    <property type="entry name" value="ABC_tran"/>
    <property type="match status" value="1"/>
</dbReference>
<evidence type="ECO:0000256" key="5">
    <source>
        <dbReference type="ARBA" id="ARBA00022741"/>
    </source>
</evidence>
<evidence type="ECO:0000256" key="2">
    <source>
        <dbReference type="ARBA" id="ARBA00022448"/>
    </source>
</evidence>
<evidence type="ECO:0000256" key="7">
    <source>
        <dbReference type="ARBA" id="ARBA00023004"/>
    </source>
</evidence>